<evidence type="ECO:0000313" key="3">
    <source>
        <dbReference type="Proteomes" id="UP001595645"/>
    </source>
</evidence>
<accession>A0ABV7NPY6</accession>
<sequence>MKRWFRTAVVGLAALTGLALNTFTQATAETMVSGAQSANVTAGVWVHASARYAGKVVGTANPGDSIVGFCSVWGDPVGGNAKWWLIIDQTGGFAGFIGDHDIKIGNGSSCLDVGTRLSTTPPGQAIWQHSKPSVSGETYVGSVGGNYDLRTYAAARGDEYPAGTGRTLWYLVFAPDVLSGVAGFISCSNTSLSC</sequence>
<feature type="chain" id="PRO_5046949117" description="SH3 domain-containing protein" evidence="1">
    <location>
        <begin position="29"/>
        <end position="194"/>
    </location>
</feature>
<organism evidence="2 3">
    <name type="scientific">Amycolatopsis speibonae</name>
    <dbReference type="NCBI Taxonomy" id="1450224"/>
    <lineage>
        <taxon>Bacteria</taxon>
        <taxon>Bacillati</taxon>
        <taxon>Actinomycetota</taxon>
        <taxon>Actinomycetes</taxon>
        <taxon>Pseudonocardiales</taxon>
        <taxon>Pseudonocardiaceae</taxon>
        <taxon>Amycolatopsis</taxon>
    </lineage>
</organism>
<keyword evidence="3" id="KW-1185">Reference proteome</keyword>
<gene>
    <name evidence="2" type="ORF">ACFOSH_02580</name>
</gene>
<evidence type="ECO:0008006" key="4">
    <source>
        <dbReference type="Google" id="ProtNLM"/>
    </source>
</evidence>
<evidence type="ECO:0000313" key="2">
    <source>
        <dbReference type="EMBL" id="MFC3448305.1"/>
    </source>
</evidence>
<name>A0ABV7NPY6_9PSEU</name>
<reference evidence="3" key="1">
    <citation type="journal article" date="2019" name="Int. J. Syst. Evol. Microbiol.">
        <title>The Global Catalogue of Microorganisms (GCM) 10K type strain sequencing project: providing services to taxonomists for standard genome sequencing and annotation.</title>
        <authorList>
            <consortium name="The Broad Institute Genomics Platform"/>
            <consortium name="The Broad Institute Genome Sequencing Center for Infectious Disease"/>
            <person name="Wu L."/>
            <person name="Ma J."/>
        </authorList>
    </citation>
    <scope>NUCLEOTIDE SEQUENCE [LARGE SCALE GENOMIC DNA]</scope>
    <source>
        <strain evidence="3">CGMCC 4.7676</strain>
    </source>
</reference>
<dbReference type="Proteomes" id="UP001595645">
    <property type="component" value="Unassembled WGS sequence"/>
</dbReference>
<dbReference type="EMBL" id="JBHRWK010000005">
    <property type="protein sequence ID" value="MFC3448305.1"/>
    <property type="molecule type" value="Genomic_DNA"/>
</dbReference>
<evidence type="ECO:0000256" key="1">
    <source>
        <dbReference type="SAM" id="SignalP"/>
    </source>
</evidence>
<feature type="signal peptide" evidence="1">
    <location>
        <begin position="1"/>
        <end position="28"/>
    </location>
</feature>
<keyword evidence="1" id="KW-0732">Signal</keyword>
<comment type="caution">
    <text evidence="2">The sequence shown here is derived from an EMBL/GenBank/DDBJ whole genome shotgun (WGS) entry which is preliminary data.</text>
</comment>
<protein>
    <recommendedName>
        <fullName evidence="4">SH3 domain-containing protein</fullName>
    </recommendedName>
</protein>
<dbReference type="RefSeq" id="WP_378236968.1">
    <property type="nucleotide sequence ID" value="NZ_JBHRWK010000005.1"/>
</dbReference>
<proteinExistence type="predicted"/>